<evidence type="ECO:0000256" key="2">
    <source>
        <dbReference type="ARBA" id="ARBA00022748"/>
    </source>
</evidence>
<keyword evidence="6" id="KW-0732">Signal</keyword>
<dbReference type="SUPFAM" id="SSF52833">
    <property type="entry name" value="Thioredoxin-like"/>
    <property type="match status" value="1"/>
</dbReference>
<protein>
    <recommendedName>
        <fullName evidence="7">Thioredoxin domain-containing protein</fullName>
    </recommendedName>
</protein>
<dbReference type="CDD" id="cd02966">
    <property type="entry name" value="TlpA_like_family"/>
    <property type="match status" value="1"/>
</dbReference>
<sequence>MTSPVGARTLLRRSTAALVAVVAVSGCSDGSAVESAPQPSVAIPADVAGCDSFSADGEAVDGGKALPALQLPCLVGDQDVPLGDLGGRPVLLNLWASWCAPCREEMPLLQAAYEGNGDRVGFLGVITEDTRSAAASLLADLDVTYAHVVDQDKELLTELAAPGLPVTLAVAADGRILDRQIGQASATRLDELVSVLVEDAARTP</sequence>
<keyword evidence="4" id="KW-1015">Disulfide bond</keyword>
<evidence type="ECO:0000313" key="8">
    <source>
        <dbReference type="EMBL" id="GAA3164583.1"/>
    </source>
</evidence>
<name>A0ABP6P1M7_9ACTN</name>
<organism evidence="8 9">
    <name type="scientific">Blastococcus jejuensis</name>
    <dbReference type="NCBI Taxonomy" id="351224"/>
    <lineage>
        <taxon>Bacteria</taxon>
        <taxon>Bacillati</taxon>
        <taxon>Actinomycetota</taxon>
        <taxon>Actinomycetes</taxon>
        <taxon>Geodermatophilales</taxon>
        <taxon>Geodermatophilaceae</taxon>
        <taxon>Blastococcus</taxon>
    </lineage>
</organism>
<dbReference type="Gene3D" id="3.40.30.10">
    <property type="entry name" value="Glutaredoxin"/>
    <property type="match status" value="1"/>
</dbReference>
<comment type="subcellular location">
    <subcellularLocation>
        <location evidence="1">Cell envelope</location>
    </subcellularLocation>
</comment>
<dbReference type="Proteomes" id="UP001499924">
    <property type="component" value="Unassembled WGS sequence"/>
</dbReference>
<keyword evidence="2" id="KW-0201">Cytochrome c-type biogenesis</keyword>
<feature type="chain" id="PRO_5046493691" description="Thioredoxin domain-containing protein" evidence="6">
    <location>
        <begin position="20"/>
        <end position="204"/>
    </location>
</feature>
<accession>A0ABP6P1M7</accession>
<evidence type="ECO:0000256" key="6">
    <source>
        <dbReference type="SAM" id="SignalP"/>
    </source>
</evidence>
<evidence type="ECO:0000313" key="9">
    <source>
        <dbReference type="Proteomes" id="UP001499924"/>
    </source>
</evidence>
<feature type="domain" description="Thioredoxin" evidence="7">
    <location>
        <begin position="60"/>
        <end position="201"/>
    </location>
</feature>
<keyword evidence="9" id="KW-1185">Reference proteome</keyword>
<proteinExistence type="predicted"/>
<evidence type="ECO:0000259" key="7">
    <source>
        <dbReference type="PROSITE" id="PS51352"/>
    </source>
</evidence>
<gene>
    <name evidence="8" type="ORF">GCM10010531_16110</name>
</gene>
<evidence type="ECO:0000256" key="1">
    <source>
        <dbReference type="ARBA" id="ARBA00004196"/>
    </source>
</evidence>
<dbReference type="PROSITE" id="PS51352">
    <property type="entry name" value="THIOREDOXIN_2"/>
    <property type="match status" value="1"/>
</dbReference>
<comment type="caution">
    <text evidence="8">The sequence shown here is derived from an EMBL/GenBank/DDBJ whole genome shotgun (WGS) entry which is preliminary data.</text>
</comment>
<dbReference type="PROSITE" id="PS00194">
    <property type="entry name" value="THIOREDOXIN_1"/>
    <property type="match status" value="1"/>
</dbReference>
<dbReference type="Pfam" id="PF08534">
    <property type="entry name" value="Redoxin"/>
    <property type="match status" value="1"/>
</dbReference>
<dbReference type="InterPro" id="IPR050553">
    <property type="entry name" value="Thioredoxin_ResA/DsbE_sf"/>
</dbReference>
<evidence type="ECO:0000256" key="4">
    <source>
        <dbReference type="ARBA" id="ARBA00023157"/>
    </source>
</evidence>
<evidence type="ECO:0000256" key="3">
    <source>
        <dbReference type="ARBA" id="ARBA00022968"/>
    </source>
</evidence>
<dbReference type="InterPro" id="IPR013740">
    <property type="entry name" value="Redoxin"/>
</dbReference>
<evidence type="ECO:0000256" key="5">
    <source>
        <dbReference type="ARBA" id="ARBA00023284"/>
    </source>
</evidence>
<keyword evidence="3" id="KW-0735">Signal-anchor</keyword>
<dbReference type="PANTHER" id="PTHR42852:SF6">
    <property type="entry name" value="THIOL:DISULFIDE INTERCHANGE PROTEIN DSBE"/>
    <property type="match status" value="1"/>
</dbReference>
<dbReference type="InterPro" id="IPR017937">
    <property type="entry name" value="Thioredoxin_CS"/>
</dbReference>
<dbReference type="InterPro" id="IPR013766">
    <property type="entry name" value="Thioredoxin_domain"/>
</dbReference>
<dbReference type="InterPro" id="IPR036249">
    <property type="entry name" value="Thioredoxin-like_sf"/>
</dbReference>
<dbReference type="PANTHER" id="PTHR42852">
    <property type="entry name" value="THIOL:DISULFIDE INTERCHANGE PROTEIN DSBE"/>
    <property type="match status" value="1"/>
</dbReference>
<keyword evidence="5" id="KW-0676">Redox-active center</keyword>
<reference evidence="9" key="1">
    <citation type="journal article" date="2019" name="Int. J. Syst. Evol. Microbiol.">
        <title>The Global Catalogue of Microorganisms (GCM) 10K type strain sequencing project: providing services to taxonomists for standard genome sequencing and annotation.</title>
        <authorList>
            <consortium name="The Broad Institute Genomics Platform"/>
            <consortium name="The Broad Institute Genome Sequencing Center for Infectious Disease"/>
            <person name="Wu L."/>
            <person name="Ma J."/>
        </authorList>
    </citation>
    <scope>NUCLEOTIDE SEQUENCE [LARGE SCALE GENOMIC DNA]</scope>
    <source>
        <strain evidence="9">JCM 15614</strain>
    </source>
</reference>
<dbReference type="EMBL" id="BAAAVV010000003">
    <property type="protein sequence ID" value="GAA3164583.1"/>
    <property type="molecule type" value="Genomic_DNA"/>
</dbReference>
<feature type="signal peptide" evidence="6">
    <location>
        <begin position="1"/>
        <end position="19"/>
    </location>
</feature>
<keyword evidence="3" id="KW-0812">Transmembrane</keyword>